<dbReference type="NCBIfam" id="NF041359">
    <property type="entry name" value="GntG_guanitoxin"/>
    <property type="match status" value="1"/>
</dbReference>
<comment type="similarity">
    <text evidence="2">Belongs to the threonine aldolase family.</text>
</comment>
<evidence type="ECO:0000256" key="3">
    <source>
        <dbReference type="ARBA" id="ARBA00022898"/>
    </source>
</evidence>
<dbReference type="Proteomes" id="UP000064967">
    <property type="component" value="Chromosome"/>
</dbReference>
<dbReference type="GO" id="GO:0005829">
    <property type="term" value="C:cytosol"/>
    <property type="evidence" value="ECO:0007669"/>
    <property type="project" value="TreeGrafter"/>
</dbReference>
<dbReference type="PANTHER" id="PTHR48097:SF9">
    <property type="entry name" value="L-THREONINE ALDOLASE"/>
    <property type="match status" value="1"/>
</dbReference>
<feature type="modified residue" description="N6-(pyridoxal phosphate)lysine" evidence="5">
    <location>
        <position position="198"/>
    </location>
</feature>
<dbReference type="InterPro" id="IPR001597">
    <property type="entry name" value="ArAA_b-elim_lyase/Thr_aldolase"/>
</dbReference>
<gene>
    <name evidence="7" type="ORF">AKJ09_09717</name>
</gene>
<dbReference type="FunFam" id="3.40.640.10:FF:000030">
    <property type="entry name" value="Low-specificity L-threonine aldolase"/>
    <property type="match status" value="1"/>
</dbReference>
<dbReference type="GO" id="GO:0008732">
    <property type="term" value="F:L-allo-threonine aldolase activity"/>
    <property type="evidence" value="ECO:0007669"/>
    <property type="project" value="TreeGrafter"/>
</dbReference>
<keyword evidence="8" id="KW-1185">Reference proteome</keyword>
<dbReference type="PIRSF" id="PIRSF017617">
    <property type="entry name" value="Thr_aldolase"/>
    <property type="match status" value="1"/>
</dbReference>
<dbReference type="InterPro" id="IPR023603">
    <property type="entry name" value="Low_specificity_L-TA-like"/>
</dbReference>
<dbReference type="PATRIC" id="fig|1391654.3.peg.9840"/>
<keyword evidence="3" id="KW-0663">Pyridoxal phosphate</keyword>
<dbReference type="GO" id="GO:0006545">
    <property type="term" value="P:glycine biosynthetic process"/>
    <property type="evidence" value="ECO:0007669"/>
    <property type="project" value="TreeGrafter"/>
</dbReference>
<feature type="domain" description="Aromatic amino acid beta-eliminating lyase/threonine aldolase" evidence="6">
    <location>
        <begin position="3"/>
        <end position="285"/>
    </location>
</feature>
<dbReference type="STRING" id="1391654.AKJ09_09717"/>
<dbReference type="OrthoDB" id="9774495at2"/>
<protein>
    <submittedName>
        <fullName evidence="7">Low-specificity L-threonine aldolase</fullName>
    </submittedName>
</protein>
<dbReference type="RefSeq" id="WP_146653881.1">
    <property type="nucleotide sequence ID" value="NZ_CP012333.1"/>
</dbReference>
<keyword evidence="4" id="KW-0456">Lyase</keyword>
<evidence type="ECO:0000259" key="6">
    <source>
        <dbReference type="Pfam" id="PF01212"/>
    </source>
</evidence>
<dbReference type="Gene3D" id="3.90.1150.10">
    <property type="entry name" value="Aspartate Aminotransferase, domain 1"/>
    <property type="match status" value="1"/>
</dbReference>
<name>A0A0K1QBC8_9BACT</name>
<evidence type="ECO:0000256" key="5">
    <source>
        <dbReference type="PIRSR" id="PIRSR017617-1"/>
    </source>
</evidence>
<evidence type="ECO:0000256" key="4">
    <source>
        <dbReference type="ARBA" id="ARBA00023239"/>
    </source>
</evidence>
<evidence type="ECO:0000313" key="8">
    <source>
        <dbReference type="Proteomes" id="UP000064967"/>
    </source>
</evidence>
<dbReference type="GO" id="GO:0006567">
    <property type="term" value="P:L-threonine catabolic process"/>
    <property type="evidence" value="ECO:0007669"/>
    <property type="project" value="TreeGrafter"/>
</dbReference>
<dbReference type="InterPro" id="IPR015424">
    <property type="entry name" value="PyrdxlP-dep_Trfase"/>
</dbReference>
<dbReference type="Gene3D" id="3.40.640.10">
    <property type="entry name" value="Type I PLP-dependent aspartate aminotransferase-like (Major domain)"/>
    <property type="match status" value="1"/>
</dbReference>
<dbReference type="AlphaFoldDB" id="A0A0K1QBC8"/>
<evidence type="ECO:0000256" key="2">
    <source>
        <dbReference type="ARBA" id="ARBA00006966"/>
    </source>
</evidence>
<sequence>MIDLRSDTVTRPTPAMREAMARAEVGDDVLGEDPTVRALEEEVAKVVGKEAALFVTSGTMGNQLAIALHTRPGDEVIVGEGAHVVFFESGAGPALSGVQFAIAGAGGLFDVAAMEERVQGGAYWSPRTSLVCVENTHNRAGGRVFPQADAIAIAEAAKARGLGVHLDGARIWNASAKTGLSPRELCAPFDTVSVCFSKGLGAPVGSALCTTRENVERARRLRKMWGGGMRQAGILAAGALYALTHHRDRLGEDHAKATIFAEHVARVAGARVDLAGVETNIVNVDLDAAMTADAVASAARKLGLAINPSGPRRLRAVTHLDVSSAEMVQAADILRLAIEEVRRA</sequence>
<dbReference type="PANTHER" id="PTHR48097">
    <property type="entry name" value="L-THREONINE ALDOLASE-RELATED"/>
    <property type="match status" value="1"/>
</dbReference>
<dbReference type="EMBL" id="CP012333">
    <property type="protein sequence ID" value="AKV03054.1"/>
    <property type="molecule type" value="Genomic_DNA"/>
</dbReference>
<dbReference type="Pfam" id="PF01212">
    <property type="entry name" value="Beta_elim_lyase"/>
    <property type="match status" value="1"/>
</dbReference>
<comment type="cofactor">
    <cofactor evidence="1">
        <name>pyridoxal 5'-phosphate</name>
        <dbReference type="ChEBI" id="CHEBI:597326"/>
    </cofactor>
</comment>
<organism evidence="7 8">
    <name type="scientific">Labilithrix luteola</name>
    <dbReference type="NCBI Taxonomy" id="1391654"/>
    <lineage>
        <taxon>Bacteria</taxon>
        <taxon>Pseudomonadati</taxon>
        <taxon>Myxococcota</taxon>
        <taxon>Polyangia</taxon>
        <taxon>Polyangiales</taxon>
        <taxon>Labilitrichaceae</taxon>
        <taxon>Labilithrix</taxon>
    </lineage>
</organism>
<reference evidence="7 8" key="1">
    <citation type="submission" date="2015-08" db="EMBL/GenBank/DDBJ databases">
        <authorList>
            <person name="Babu N.S."/>
            <person name="Beckwith C.J."/>
            <person name="Beseler K.G."/>
            <person name="Brison A."/>
            <person name="Carone J.V."/>
            <person name="Caskin T.P."/>
            <person name="Diamond M."/>
            <person name="Durham M.E."/>
            <person name="Foxe J.M."/>
            <person name="Go M."/>
            <person name="Henderson B.A."/>
            <person name="Jones I.B."/>
            <person name="McGettigan J.A."/>
            <person name="Micheletti S.J."/>
            <person name="Nasrallah M.E."/>
            <person name="Ortiz D."/>
            <person name="Piller C.R."/>
            <person name="Privatt S.R."/>
            <person name="Schneider S.L."/>
            <person name="Sharp S."/>
            <person name="Smith T.C."/>
            <person name="Stanton J.D."/>
            <person name="Ullery H.E."/>
            <person name="Wilson R.J."/>
            <person name="Serrano M.G."/>
            <person name="Buck G."/>
            <person name="Lee V."/>
            <person name="Wang Y."/>
            <person name="Carvalho R."/>
            <person name="Voegtly L."/>
            <person name="Shi R."/>
            <person name="Duckworth R."/>
            <person name="Johnson A."/>
            <person name="Loviza R."/>
            <person name="Walstead R."/>
            <person name="Shah Z."/>
            <person name="Kiflezghi M."/>
            <person name="Wade K."/>
            <person name="Ball S.L."/>
            <person name="Bradley K.W."/>
            <person name="Asai D.J."/>
            <person name="Bowman C.A."/>
            <person name="Russell D.A."/>
            <person name="Pope W.H."/>
            <person name="Jacobs-Sera D."/>
            <person name="Hendrix R.W."/>
            <person name="Hatfull G.F."/>
        </authorList>
    </citation>
    <scope>NUCLEOTIDE SEQUENCE [LARGE SCALE GENOMIC DNA]</scope>
    <source>
        <strain evidence="7 8">DSM 27648</strain>
    </source>
</reference>
<evidence type="ECO:0000313" key="7">
    <source>
        <dbReference type="EMBL" id="AKV03054.1"/>
    </source>
</evidence>
<evidence type="ECO:0000256" key="1">
    <source>
        <dbReference type="ARBA" id="ARBA00001933"/>
    </source>
</evidence>
<accession>A0A0K1QBC8</accession>
<dbReference type="InterPro" id="IPR015421">
    <property type="entry name" value="PyrdxlP-dep_Trfase_major"/>
</dbReference>
<dbReference type="InterPro" id="IPR015422">
    <property type="entry name" value="PyrdxlP-dep_Trfase_small"/>
</dbReference>
<proteinExistence type="inferred from homology"/>
<dbReference type="KEGG" id="llu:AKJ09_09717"/>
<dbReference type="SUPFAM" id="SSF53383">
    <property type="entry name" value="PLP-dependent transferases"/>
    <property type="match status" value="1"/>
</dbReference>